<dbReference type="AlphaFoldDB" id="A0A023BSN7"/>
<name>A0A023BSN7_9FLAO</name>
<organism evidence="2 3">
    <name type="scientific">Aquimarina atlantica</name>
    <dbReference type="NCBI Taxonomy" id="1317122"/>
    <lineage>
        <taxon>Bacteria</taxon>
        <taxon>Pseudomonadati</taxon>
        <taxon>Bacteroidota</taxon>
        <taxon>Flavobacteriia</taxon>
        <taxon>Flavobacteriales</taxon>
        <taxon>Flavobacteriaceae</taxon>
        <taxon>Aquimarina</taxon>
    </lineage>
</organism>
<sequence>MKIIQPINKNALIVATISFLLGTILLLFFLISQSNIILDIGLFYVIIASTLNAIIFIGLITNAIINYQYYKENLTTIILVVLNIPITIGYIIIVMNNPFLNYF</sequence>
<evidence type="ECO:0000313" key="3">
    <source>
        <dbReference type="Proteomes" id="UP000023541"/>
    </source>
</evidence>
<proteinExistence type="predicted"/>
<dbReference type="OrthoDB" id="1163977at2"/>
<dbReference type="Proteomes" id="UP000023541">
    <property type="component" value="Unassembled WGS sequence"/>
</dbReference>
<evidence type="ECO:0000313" key="2">
    <source>
        <dbReference type="EMBL" id="EZH72996.1"/>
    </source>
</evidence>
<dbReference type="eggNOG" id="ENOG5033CTN">
    <property type="taxonomic scope" value="Bacteria"/>
</dbReference>
<feature type="transmembrane region" description="Helical" evidence="1">
    <location>
        <begin position="77"/>
        <end position="95"/>
    </location>
</feature>
<accession>A0A023BSN7</accession>
<keyword evidence="1" id="KW-0472">Membrane</keyword>
<keyword evidence="1" id="KW-0812">Transmembrane</keyword>
<dbReference type="RefSeq" id="WP_034242776.1">
    <property type="nucleotide sequence ID" value="NZ_AQRA01000006.1"/>
</dbReference>
<evidence type="ECO:0000256" key="1">
    <source>
        <dbReference type="SAM" id="Phobius"/>
    </source>
</evidence>
<keyword evidence="3" id="KW-1185">Reference proteome</keyword>
<reference evidence="2 3" key="1">
    <citation type="submission" date="2014-04" db="EMBL/GenBank/DDBJ databases">
        <title>Aquimarina sp. 22II-S11-z7 Genome Sequencing.</title>
        <authorList>
            <person name="Lai Q."/>
        </authorList>
    </citation>
    <scope>NUCLEOTIDE SEQUENCE [LARGE SCALE GENOMIC DNA]</scope>
    <source>
        <strain evidence="2 3">22II-S11-z7</strain>
    </source>
</reference>
<gene>
    <name evidence="2" type="ORF">ATO12_18440</name>
</gene>
<feature type="transmembrane region" description="Helical" evidence="1">
    <location>
        <begin position="12"/>
        <end position="31"/>
    </location>
</feature>
<comment type="caution">
    <text evidence="2">The sequence shown here is derived from an EMBL/GenBank/DDBJ whole genome shotgun (WGS) entry which is preliminary data.</text>
</comment>
<feature type="transmembrane region" description="Helical" evidence="1">
    <location>
        <begin position="43"/>
        <end position="65"/>
    </location>
</feature>
<protein>
    <submittedName>
        <fullName evidence="2">Uncharacterized protein</fullName>
    </submittedName>
</protein>
<keyword evidence="1" id="KW-1133">Transmembrane helix</keyword>
<dbReference type="STRING" id="1317122.ATO12_18440"/>
<dbReference type="EMBL" id="AQRA01000006">
    <property type="protein sequence ID" value="EZH72996.1"/>
    <property type="molecule type" value="Genomic_DNA"/>
</dbReference>